<reference evidence="2" key="1">
    <citation type="submission" date="2019-04" db="EMBL/GenBank/DDBJ databases">
        <authorList>
            <person name="Alioto T."/>
            <person name="Alioto T."/>
        </authorList>
    </citation>
    <scope>NUCLEOTIDE SEQUENCE [LARGE SCALE GENOMIC DNA]</scope>
</reference>
<name>A0A5E4A4Y1_MARMO</name>
<evidence type="ECO:0000256" key="1">
    <source>
        <dbReference type="SAM" id="MobiDB-lite"/>
    </source>
</evidence>
<dbReference type="EMBL" id="CABDUW010000014">
    <property type="protein sequence ID" value="VTJ52178.1"/>
    <property type="molecule type" value="Genomic_DNA"/>
</dbReference>
<feature type="region of interest" description="Disordered" evidence="1">
    <location>
        <begin position="434"/>
        <end position="504"/>
    </location>
</feature>
<protein>
    <submittedName>
        <fullName evidence="2">Uncharacterized protein</fullName>
    </submittedName>
</protein>
<sequence length="504" mass="53583">MLGWVQKVLPQPPGTPQKTEMEEEEEEEEAELESELELEPEGLPGMAHLLPKDLLQQKKPVPSLHDFTASPSSQATEVGQLLGGMIGLRGWKAGRPPSRGCEALALGEPPAEARRKGASEATRTYRDDRRIELFSPLGPLEEPADEEEVTAADSGLQALQAQAAEFPDVNRYCTLITSPWGWDRHSLQGAKGGGQGEQAFGLPSGWVLTWLRKGMEKVVPQPVCNGRAAHTAAGTEAPAQVVLGLAVEEGPLGAAWPGSPAMFPCLSPAGRSTDPWAPWHREHRPASSSQLPCGPHRAASRCLPPCLSLFSDPAGSAGGSSEFPGAQDISLMLATALDFSELMGVGGAAASSRMAAGQAASRHLLLLPCCPRAQSWVRGRAGSSLGSKVEVGSFPTTMGPFESIQYKVPLPRARKSWPSPWLLRWLEQNLEKMLPQPPTPAKGLTAEPADAVLGPEPPEPPLETEPTPQDPESSCVTSLEEEPAPEPQPSLQTSSLPPPADSAR</sequence>
<proteinExistence type="predicted"/>
<feature type="compositionally biased region" description="Low complexity" evidence="1">
    <location>
        <begin position="41"/>
        <end position="54"/>
    </location>
</feature>
<gene>
    <name evidence="2" type="ORF">MONAX_5E043747</name>
</gene>
<feature type="compositionally biased region" description="Acidic residues" evidence="1">
    <location>
        <begin position="21"/>
        <end position="40"/>
    </location>
</feature>
<dbReference type="Proteomes" id="UP000335636">
    <property type="component" value="Unassembled WGS sequence"/>
</dbReference>
<keyword evidence="3" id="KW-1185">Reference proteome</keyword>
<evidence type="ECO:0000313" key="2">
    <source>
        <dbReference type="EMBL" id="VTJ52178.1"/>
    </source>
</evidence>
<evidence type="ECO:0000313" key="3">
    <source>
        <dbReference type="Proteomes" id="UP000335636"/>
    </source>
</evidence>
<organism evidence="2 3">
    <name type="scientific">Marmota monax</name>
    <name type="common">Woodchuck</name>
    <dbReference type="NCBI Taxonomy" id="9995"/>
    <lineage>
        <taxon>Eukaryota</taxon>
        <taxon>Metazoa</taxon>
        <taxon>Chordata</taxon>
        <taxon>Craniata</taxon>
        <taxon>Vertebrata</taxon>
        <taxon>Euteleostomi</taxon>
        <taxon>Mammalia</taxon>
        <taxon>Eutheria</taxon>
        <taxon>Euarchontoglires</taxon>
        <taxon>Glires</taxon>
        <taxon>Rodentia</taxon>
        <taxon>Sciuromorpha</taxon>
        <taxon>Sciuridae</taxon>
        <taxon>Xerinae</taxon>
        <taxon>Marmotini</taxon>
        <taxon>Marmota</taxon>
    </lineage>
</organism>
<dbReference type="AlphaFoldDB" id="A0A5E4A4Y1"/>
<comment type="caution">
    <text evidence="2">The sequence shown here is derived from an EMBL/GenBank/DDBJ whole genome shotgun (WGS) entry which is preliminary data.</text>
</comment>
<feature type="region of interest" description="Disordered" evidence="1">
    <location>
        <begin position="1"/>
        <end position="54"/>
    </location>
</feature>
<accession>A0A5E4A4Y1</accession>